<dbReference type="VEuPathDB" id="FungiDB:HMPREF1120_02881"/>
<sequence>MATRHINSARRRHRLFDSDSPYNRSSSSTTTSILIPSPSPIPPPQPPSLVNHSVSIPPPNLNIQENNTASSDPVPRDKARQRRAKMTNCIICGSNKGEFYQCNCDTEYASSSSAADSKNACASTTTTTTSTTGGGSGGSGGSSSSGGSSGVTSGFTSEQWDYVGRKLGEK</sequence>
<evidence type="ECO:0000313" key="3">
    <source>
        <dbReference type="Proteomes" id="UP000007304"/>
    </source>
</evidence>
<proteinExistence type="predicted"/>
<feature type="region of interest" description="Disordered" evidence="1">
    <location>
        <begin position="114"/>
        <end position="170"/>
    </location>
</feature>
<feature type="compositionally biased region" description="Low complexity" evidence="1">
    <location>
        <begin position="25"/>
        <end position="36"/>
    </location>
</feature>
<accession>H6BRD5</accession>
<organism evidence="2 3">
    <name type="scientific">Exophiala dermatitidis (strain ATCC 34100 / CBS 525.76 / NIH/UT8656)</name>
    <name type="common">Black yeast</name>
    <name type="synonym">Wangiella dermatitidis</name>
    <dbReference type="NCBI Taxonomy" id="858893"/>
    <lineage>
        <taxon>Eukaryota</taxon>
        <taxon>Fungi</taxon>
        <taxon>Dikarya</taxon>
        <taxon>Ascomycota</taxon>
        <taxon>Pezizomycotina</taxon>
        <taxon>Eurotiomycetes</taxon>
        <taxon>Chaetothyriomycetidae</taxon>
        <taxon>Chaetothyriales</taxon>
        <taxon>Herpotrichiellaceae</taxon>
        <taxon>Exophiala</taxon>
    </lineage>
</organism>
<dbReference type="GeneID" id="20307520"/>
<keyword evidence="3" id="KW-1185">Reference proteome</keyword>
<feature type="compositionally biased region" description="Pro residues" evidence="1">
    <location>
        <begin position="37"/>
        <end position="47"/>
    </location>
</feature>
<dbReference type="HOGENOM" id="CLU_1570668_0_0_1"/>
<name>H6BRD5_EXODN</name>
<dbReference type="Proteomes" id="UP000007304">
    <property type="component" value="Unassembled WGS sequence"/>
</dbReference>
<feature type="compositionally biased region" description="Low complexity" evidence="1">
    <location>
        <begin position="114"/>
        <end position="131"/>
    </location>
</feature>
<dbReference type="RefSeq" id="XP_009155177.1">
    <property type="nucleotide sequence ID" value="XM_009156929.1"/>
</dbReference>
<reference evidence="2" key="1">
    <citation type="submission" date="2011-07" db="EMBL/GenBank/DDBJ databases">
        <title>The Genome Sequence of Exophiala (Wangiella) dermatitidis NIH/UT8656.</title>
        <authorList>
            <consortium name="The Broad Institute Genome Sequencing Platform"/>
            <person name="Cuomo C."/>
            <person name="Wang Z."/>
            <person name="Hunicke-Smith S."/>
            <person name="Szanislo P.J."/>
            <person name="Earl A."/>
            <person name="Young S.K."/>
            <person name="Zeng Q."/>
            <person name="Gargeya S."/>
            <person name="Fitzgerald M."/>
            <person name="Haas B."/>
            <person name="Abouelleil A."/>
            <person name="Alvarado L."/>
            <person name="Arachchi H.M."/>
            <person name="Berlin A."/>
            <person name="Brown A."/>
            <person name="Chapman S.B."/>
            <person name="Chen Z."/>
            <person name="Dunbar C."/>
            <person name="Freedman E."/>
            <person name="Gearin G."/>
            <person name="Gellesch M."/>
            <person name="Goldberg J."/>
            <person name="Griggs A."/>
            <person name="Gujja S."/>
            <person name="Heiman D."/>
            <person name="Howarth C."/>
            <person name="Larson L."/>
            <person name="Lui A."/>
            <person name="MacDonald P.J.P."/>
            <person name="Montmayeur A."/>
            <person name="Murphy C."/>
            <person name="Neiman D."/>
            <person name="Pearson M."/>
            <person name="Priest M."/>
            <person name="Roberts A."/>
            <person name="Saif S."/>
            <person name="Shea T."/>
            <person name="Shenoy N."/>
            <person name="Sisk P."/>
            <person name="Stolte C."/>
            <person name="Sykes S."/>
            <person name="Wortman J."/>
            <person name="Nusbaum C."/>
            <person name="Birren B."/>
        </authorList>
    </citation>
    <scope>NUCLEOTIDE SEQUENCE</scope>
    <source>
        <strain evidence="2">NIH/UT8656</strain>
    </source>
</reference>
<evidence type="ECO:0000313" key="2">
    <source>
        <dbReference type="EMBL" id="EHY54716.1"/>
    </source>
</evidence>
<feature type="region of interest" description="Disordered" evidence="1">
    <location>
        <begin position="1"/>
        <end position="83"/>
    </location>
</feature>
<gene>
    <name evidence="2" type="ORF">HMPREF1120_02881</name>
</gene>
<dbReference type="EMBL" id="JH226131">
    <property type="protein sequence ID" value="EHY54716.1"/>
    <property type="molecule type" value="Genomic_DNA"/>
</dbReference>
<feature type="compositionally biased region" description="Polar residues" evidence="1">
    <location>
        <begin position="61"/>
        <end position="71"/>
    </location>
</feature>
<protein>
    <submittedName>
        <fullName evidence="2">Uncharacterized protein</fullName>
    </submittedName>
</protein>
<dbReference type="AlphaFoldDB" id="H6BRD5"/>
<evidence type="ECO:0000256" key="1">
    <source>
        <dbReference type="SAM" id="MobiDB-lite"/>
    </source>
</evidence>
<dbReference type="InParanoid" id="H6BRD5"/>
<feature type="compositionally biased region" description="Gly residues" evidence="1">
    <location>
        <begin position="132"/>
        <end position="149"/>
    </location>
</feature>